<evidence type="ECO:0008006" key="5">
    <source>
        <dbReference type="Google" id="ProtNLM"/>
    </source>
</evidence>
<feature type="region of interest" description="Disordered" evidence="1">
    <location>
        <begin position="334"/>
        <end position="479"/>
    </location>
</feature>
<protein>
    <recommendedName>
        <fullName evidence="5">Hsp70 protein</fullName>
    </recommendedName>
</protein>
<gene>
    <name evidence="3" type="ORF">LX12_001564</name>
</gene>
<proteinExistence type="predicted"/>
<reference evidence="3 4" key="1">
    <citation type="submission" date="2022-06" db="EMBL/GenBank/DDBJ databases">
        <title>Genomic Encyclopedia of Archaeal and Bacterial Type Strains, Phase II (KMG-II): from individual species to whole genera.</title>
        <authorList>
            <person name="Goeker M."/>
        </authorList>
    </citation>
    <scope>NUCLEOTIDE SEQUENCE [LARGE SCALE GENOMIC DNA]</scope>
    <source>
        <strain evidence="3 4">DSM 45037</strain>
    </source>
</reference>
<name>A0ABT1H0S7_9NOCA</name>
<keyword evidence="2" id="KW-0472">Membrane</keyword>
<evidence type="ECO:0000313" key="3">
    <source>
        <dbReference type="EMBL" id="MCP2160377.1"/>
    </source>
</evidence>
<feature type="compositionally biased region" description="Polar residues" evidence="1">
    <location>
        <begin position="451"/>
        <end position="473"/>
    </location>
</feature>
<dbReference type="SUPFAM" id="SSF53067">
    <property type="entry name" value="Actin-like ATPase domain"/>
    <property type="match status" value="1"/>
</dbReference>
<feature type="transmembrane region" description="Helical" evidence="2">
    <location>
        <begin position="303"/>
        <end position="326"/>
    </location>
</feature>
<evidence type="ECO:0000256" key="1">
    <source>
        <dbReference type="SAM" id="MobiDB-lite"/>
    </source>
</evidence>
<comment type="caution">
    <text evidence="3">The sequence shown here is derived from an EMBL/GenBank/DDBJ whole genome shotgun (WGS) entry which is preliminary data.</text>
</comment>
<keyword evidence="2" id="KW-0812">Transmembrane</keyword>
<feature type="compositionally biased region" description="Low complexity" evidence="1">
    <location>
        <begin position="414"/>
        <end position="426"/>
    </location>
</feature>
<dbReference type="Proteomes" id="UP001205740">
    <property type="component" value="Unassembled WGS sequence"/>
</dbReference>
<evidence type="ECO:0000313" key="4">
    <source>
        <dbReference type="Proteomes" id="UP001205740"/>
    </source>
</evidence>
<feature type="compositionally biased region" description="Low complexity" evidence="1">
    <location>
        <begin position="342"/>
        <end position="385"/>
    </location>
</feature>
<dbReference type="Gene3D" id="3.90.640.10">
    <property type="entry name" value="Actin, Chain A, domain 4"/>
    <property type="match status" value="1"/>
</dbReference>
<organism evidence="3 4">
    <name type="scientific">Williamsia serinedens</name>
    <dbReference type="NCBI Taxonomy" id="391736"/>
    <lineage>
        <taxon>Bacteria</taxon>
        <taxon>Bacillati</taxon>
        <taxon>Actinomycetota</taxon>
        <taxon>Actinomycetes</taxon>
        <taxon>Mycobacteriales</taxon>
        <taxon>Nocardiaceae</taxon>
        <taxon>Williamsia</taxon>
    </lineage>
</organism>
<dbReference type="EMBL" id="JAMTCG010000003">
    <property type="protein sequence ID" value="MCP2160377.1"/>
    <property type="molecule type" value="Genomic_DNA"/>
</dbReference>
<keyword evidence="2" id="KW-1133">Transmembrane helix</keyword>
<keyword evidence="4" id="KW-1185">Reference proteome</keyword>
<sequence length="479" mass="48495">MTHPTTTTLGLSAGSGMVHCALVTVDDHDRTRVDSRVIDVDPTDRLDRAGRLNSGIDLMLDRAAAADLTVAAIGVAARGGTIPTGGAGSRRQVHVVDDPEAIGRALAQSGAVAAHPRVIVVDAGDSGTSVFVIDTGDGTATVPERTTALSGAAIDTALAERAAATMTDLGRRRRAELRSACRTAKEELAESDSTIVSVAGQRFTITASMVDDLVADGVTAVADVVAGIRAGDLALLHTPVVLVGGLATMASVRAAFARVLAEEPVVPEAPELVGAVGAALAARPGQGAPTALEFLGGRRHRDLLSVVPVAVMGAVLVAAMLTAVVVGVRVQGASVIGDDDNPSTSATAPATATATVSQRATASSTSRPTSTRTAPTDDPVTTTSPVDDDAVDPPRTPRPWATTQLPTTEGRDVPTSTITPPSTTAPLESSVTDSPSLTPYPFTPIPGPTTAPESVNPDSSGVQGFSAQTRPTTETPPAP</sequence>
<accession>A0ABT1H0S7</accession>
<feature type="compositionally biased region" description="Polar residues" evidence="1">
    <location>
        <begin position="427"/>
        <end position="437"/>
    </location>
</feature>
<evidence type="ECO:0000256" key="2">
    <source>
        <dbReference type="SAM" id="Phobius"/>
    </source>
</evidence>
<dbReference type="InterPro" id="IPR043129">
    <property type="entry name" value="ATPase_NBD"/>
</dbReference>
<dbReference type="Gene3D" id="3.30.420.40">
    <property type="match status" value="2"/>
</dbReference>